<evidence type="ECO:0000256" key="1">
    <source>
        <dbReference type="ARBA" id="ARBA00007163"/>
    </source>
</evidence>
<evidence type="ECO:0000256" key="7">
    <source>
        <dbReference type="SAM" id="SignalP"/>
    </source>
</evidence>
<keyword evidence="4" id="KW-0804">Transcription</keyword>
<proteinExistence type="inferred from homology"/>
<dbReference type="EMBL" id="MLFT02000006">
    <property type="protein sequence ID" value="PHT44634.1"/>
    <property type="molecule type" value="Genomic_DNA"/>
</dbReference>
<evidence type="ECO:0000313" key="8">
    <source>
        <dbReference type="EMBL" id="PHT44634.1"/>
    </source>
</evidence>
<feature type="region of interest" description="Disordered" evidence="6">
    <location>
        <begin position="271"/>
        <end position="306"/>
    </location>
</feature>
<name>A0A2G2WHC8_CAPBA</name>
<evidence type="ECO:0000256" key="3">
    <source>
        <dbReference type="ARBA" id="ARBA00023125"/>
    </source>
</evidence>
<dbReference type="OrthoDB" id="1931061at2759"/>
<comment type="similarity">
    <text evidence="1">Belongs to the bZIP family.</text>
</comment>
<reference evidence="8 9" key="1">
    <citation type="journal article" date="2017" name="Genome Biol.">
        <title>New reference genome sequences of hot pepper reveal the massive evolution of plant disease-resistance genes by retroduplication.</title>
        <authorList>
            <person name="Kim S."/>
            <person name="Park J."/>
            <person name="Yeom S.I."/>
            <person name="Kim Y.M."/>
            <person name="Seo E."/>
            <person name="Kim K.T."/>
            <person name="Kim M.S."/>
            <person name="Lee J.M."/>
            <person name="Cheong K."/>
            <person name="Shin H.S."/>
            <person name="Kim S.B."/>
            <person name="Han K."/>
            <person name="Lee J."/>
            <person name="Park M."/>
            <person name="Lee H.A."/>
            <person name="Lee H.Y."/>
            <person name="Lee Y."/>
            <person name="Oh S."/>
            <person name="Lee J.H."/>
            <person name="Choi E."/>
            <person name="Choi E."/>
            <person name="Lee S.E."/>
            <person name="Jeon J."/>
            <person name="Kim H."/>
            <person name="Choi G."/>
            <person name="Song H."/>
            <person name="Lee J."/>
            <person name="Lee S.C."/>
            <person name="Kwon J.K."/>
            <person name="Lee H.Y."/>
            <person name="Koo N."/>
            <person name="Hong Y."/>
            <person name="Kim R.W."/>
            <person name="Kang W.H."/>
            <person name="Huh J.H."/>
            <person name="Kang B.C."/>
            <person name="Yang T.J."/>
            <person name="Lee Y.H."/>
            <person name="Bennetzen J.L."/>
            <person name="Choi D."/>
        </authorList>
    </citation>
    <scope>NUCLEOTIDE SEQUENCE [LARGE SCALE GENOMIC DNA]</scope>
    <source>
        <strain evidence="9">cv. PBC81</strain>
    </source>
</reference>
<dbReference type="Gene3D" id="2.40.50.140">
    <property type="entry name" value="Nucleic acid-binding proteins"/>
    <property type="match status" value="1"/>
</dbReference>
<keyword evidence="3" id="KW-0238">DNA-binding</keyword>
<dbReference type="Proteomes" id="UP000224567">
    <property type="component" value="Unassembled WGS sequence"/>
</dbReference>
<dbReference type="PANTHER" id="PTHR46408">
    <property type="entry name" value="BASIC LEUCINE ZIPPER 63"/>
    <property type="match status" value="1"/>
</dbReference>
<dbReference type="GO" id="GO:0003677">
    <property type="term" value="F:DNA binding"/>
    <property type="evidence" value="ECO:0007669"/>
    <property type="project" value="UniProtKB-KW"/>
</dbReference>
<accession>A0A2G2WHC8</accession>
<evidence type="ECO:0000313" key="9">
    <source>
        <dbReference type="Proteomes" id="UP000224567"/>
    </source>
</evidence>
<evidence type="ECO:0000256" key="2">
    <source>
        <dbReference type="ARBA" id="ARBA00023015"/>
    </source>
</evidence>
<evidence type="ECO:0000256" key="5">
    <source>
        <dbReference type="ARBA" id="ARBA00023242"/>
    </source>
</evidence>
<sequence>MAILMMAIKDCVVIDALVIVGGGDNCYGSDDWQYRLVALMVEVKTTMVLSAKDDTGSDTEDEDIDIHGKSQQVEGHNDDSDLLEEDNQTEVNFVEEASIANIFFQNFISLTLIRPATSANDISSPKKKGKKVNTLLQLDEPLDASSPNKVPDGVLGKGKQINAMPSQGVDDFAVDGLCVFLKGRQLKILKALYKIVDHGKELQKTKKEDNHHHNLYLAKEGLILEGTLAAEGVSVSDMYMHKGDVNLLLSSLHDNVTICIRKEARNMQLKDKLQKKPGVQVKSTTSGSSREQSADDEVEEEAEMTQGTDLADVKRVRRNDFMIRVRLCRIWDVINHRKNGKLISMEMIFIDEKKNLIYGIMDTDQVNRLKGMLKEGEVSFFTTHASRIYVNLDIEYVRSLVQKFTTMSTEVQIIERSNVNNISIEEEMILNLMDIEELFHSEWSPEIQVSVNVSLGNLKDPEDELDVTDGGRSRKKDT</sequence>
<evidence type="ECO:0000256" key="4">
    <source>
        <dbReference type="ARBA" id="ARBA00023163"/>
    </source>
</evidence>
<gene>
    <name evidence="8" type="ORF">CQW23_13792</name>
</gene>
<reference evidence="9" key="2">
    <citation type="journal article" date="2017" name="J. Anim. Genet.">
        <title>Multiple reference genome sequences of hot pepper reveal the massive evolution of plant disease resistance genes by retroduplication.</title>
        <authorList>
            <person name="Kim S."/>
            <person name="Park J."/>
            <person name="Yeom S.-I."/>
            <person name="Kim Y.-M."/>
            <person name="Seo E."/>
            <person name="Kim K.-T."/>
            <person name="Kim M.-S."/>
            <person name="Lee J.M."/>
            <person name="Cheong K."/>
            <person name="Shin H.-S."/>
            <person name="Kim S.-B."/>
            <person name="Han K."/>
            <person name="Lee J."/>
            <person name="Park M."/>
            <person name="Lee H.-A."/>
            <person name="Lee H.-Y."/>
            <person name="Lee Y."/>
            <person name="Oh S."/>
            <person name="Lee J.H."/>
            <person name="Choi E."/>
            <person name="Choi E."/>
            <person name="Lee S.E."/>
            <person name="Jeon J."/>
            <person name="Kim H."/>
            <person name="Choi G."/>
            <person name="Song H."/>
            <person name="Lee J."/>
            <person name="Lee S.-C."/>
            <person name="Kwon J.-K."/>
            <person name="Lee H.-Y."/>
            <person name="Koo N."/>
            <person name="Hong Y."/>
            <person name="Kim R.W."/>
            <person name="Kang W.-H."/>
            <person name="Huh J.H."/>
            <person name="Kang B.-C."/>
            <person name="Yang T.-J."/>
            <person name="Lee Y.-H."/>
            <person name="Bennetzen J.L."/>
            <person name="Choi D."/>
        </authorList>
    </citation>
    <scope>NUCLEOTIDE SEQUENCE [LARGE SCALE GENOMIC DNA]</scope>
    <source>
        <strain evidence="9">cv. PBC81</strain>
    </source>
</reference>
<protein>
    <recommendedName>
        <fullName evidence="10">DUF223 domain-containing protein</fullName>
    </recommendedName>
</protein>
<dbReference type="SUPFAM" id="SSF50249">
    <property type="entry name" value="Nucleic acid-binding proteins"/>
    <property type="match status" value="1"/>
</dbReference>
<keyword evidence="7" id="KW-0732">Signal</keyword>
<dbReference type="PANTHER" id="PTHR46408:SF10">
    <property type="entry name" value="BASIC LEUCINE ZIPPER 63"/>
    <property type="match status" value="1"/>
</dbReference>
<dbReference type="AlphaFoldDB" id="A0A2G2WHC8"/>
<keyword evidence="2" id="KW-0805">Transcription regulation</keyword>
<keyword evidence="9" id="KW-1185">Reference proteome</keyword>
<feature type="compositionally biased region" description="Acidic residues" evidence="6">
    <location>
        <begin position="294"/>
        <end position="303"/>
    </location>
</feature>
<dbReference type="STRING" id="33114.A0A2G2WHC8"/>
<dbReference type="InterPro" id="IPR012340">
    <property type="entry name" value="NA-bd_OB-fold"/>
</dbReference>
<feature type="signal peptide" evidence="7">
    <location>
        <begin position="1"/>
        <end position="16"/>
    </location>
</feature>
<evidence type="ECO:0000256" key="6">
    <source>
        <dbReference type="SAM" id="MobiDB-lite"/>
    </source>
</evidence>
<comment type="caution">
    <text evidence="8">The sequence shown here is derived from an EMBL/GenBank/DDBJ whole genome shotgun (WGS) entry which is preliminary data.</text>
</comment>
<feature type="chain" id="PRO_5013592385" description="DUF223 domain-containing protein" evidence="7">
    <location>
        <begin position="17"/>
        <end position="478"/>
    </location>
</feature>
<feature type="compositionally biased region" description="Polar residues" evidence="6">
    <location>
        <begin position="281"/>
        <end position="291"/>
    </location>
</feature>
<organism evidence="8 9">
    <name type="scientific">Capsicum baccatum</name>
    <name type="common">Peruvian pepper</name>
    <dbReference type="NCBI Taxonomy" id="33114"/>
    <lineage>
        <taxon>Eukaryota</taxon>
        <taxon>Viridiplantae</taxon>
        <taxon>Streptophyta</taxon>
        <taxon>Embryophyta</taxon>
        <taxon>Tracheophyta</taxon>
        <taxon>Spermatophyta</taxon>
        <taxon>Magnoliopsida</taxon>
        <taxon>eudicotyledons</taxon>
        <taxon>Gunneridae</taxon>
        <taxon>Pentapetalae</taxon>
        <taxon>asterids</taxon>
        <taxon>lamiids</taxon>
        <taxon>Solanales</taxon>
        <taxon>Solanaceae</taxon>
        <taxon>Solanoideae</taxon>
        <taxon>Capsiceae</taxon>
        <taxon>Capsicum</taxon>
    </lineage>
</organism>
<keyword evidence="5" id="KW-0539">Nucleus</keyword>
<evidence type="ECO:0008006" key="10">
    <source>
        <dbReference type="Google" id="ProtNLM"/>
    </source>
</evidence>